<evidence type="ECO:0000313" key="2">
    <source>
        <dbReference type="Proteomes" id="UP000567885"/>
    </source>
</evidence>
<dbReference type="Proteomes" id="UP000567885">
    <property type="component" value="Unassembled WGS sequence"/>
</dbReference>
<accession>A0A8H5WCP3</accession>
<dbReference type="AlphaFoldDB" id="A0A8H5WCP3"/>
<organism evidence="1 2">
    <name type="scientific">Fusarium heterosporum</name>
    <dbReference type="NCBI Taxonomy" id="42747"/>
    <lineage>
        <taxon>Eukaryota</taxon>
        <taxon>Fungi</taxon>
        <taxon>Dikarya</taxon>
        <taxon>Ascomycota</taxon>
        <taxon>Pezizomycotina</taxon>
        <taxon>Sordariomycetes</taxon>
        <taxon>Hypocreomycetidae</taxon>
        <taxon>Hypocreales</taxon>
        <taxon>Nectriaceae</taxon>
        <taxon>Fusarium</taxon>
        <taxon>Fusarium heterosporum species complex</taxon>
    </lineage>
</organism>
<sequence length="149" mass="16376">MFSTSWDDDCVWAGEKNWQGGEKWRTSTFTGEGPGDELVDRHAEQLRVGEVGLVDVVGVACAAGIEGTTLDRDVSPLVPEYLGRNPVSILFHLALRLERKRTYLRLRICVRISSVGGACGGGGGGGDYEKGEYQMERDEAMLWPLTIEQ</sequence>
<keyword evidence="2" id="KW-1185">Reference proteome</keyword>
<name>A0A8H5WCP3_FUSHE</name>
<comment type="caution">
    <text evidence="1">The sequence shown here is derived from an EMBL/GenBank/DDBJ whole genome shotgun (WGS) entry which is preliminary data.</text>
</comment>
<evidence type="ECO:0000313" key="1">
    <source>
        <dbReference type="EMBL" id="KAF5657587.1"/>
    </source>
</evidence>
<protein>
    <submittedName>
        <fullName evidence="1">Uncharacterized protein</fullName>
    </submittedName>
</protein>
<gene>
    <name evidence="1" type="ORF">FHETE_10346</name>
</gene>
<proteinExistence type="predicted"/>
<reference evidence="1 2" key="1">
    <citation type="submission" date="2020-05" db="EMBL/GenBank/DDBJ databases">
        <title>Identification and distribution of gene clusters putatively required for synthesis of sphingolipid metabolism inhibitors in phylogenetically diverse species of the filamentous fungus Fusarium.</title>
        <authorList>
            <person name="Kim H.-S."/>
            <person name="Busman M."/>
            <person name="Brown D.W."/>
            <person name="Divon H."/>
            <person name="Uhlig S."/>
            <person name="Proctor R.H."/>
        </authorList>
    </citation>
    <scope>NUCLEOTIDE SEQUENCE [LARGE SCALE GENOMIC DNA]</scope>
    <source>
        <strain evidence="1 2">NRRL 20693</strain>
    </source>
</reference>
<dbReference type="EMBL" id="JAAGWQ010000277">
    <property type="protein sequence ID" value="KAF5657587.1"/>
    <property type="molecule type" value="Genomic_DNA"/>
</dbReference>